<evidence type="ECO:0000313" key="2">
    <source>
        <dbReference type="EMBL" id="KNZ52226.1"/>
    </source>
</evidence>
<accession>A0A0L6UUK9</accession>
<evidence type="ECO:0000259" key="1">
    <source>
        <dbReference type="Pfam" id="PF07727"/>
    </source>
</evidence>
<comment type="caution">
    <text evidence="2">The sequence shown here is derived from an EMBL/GenBank/DDBJ whole genome shotgun (WGS) entry which is preliminary data.</text>
</comment>
<feature type="domain" description="Reverse transcriptase Ty1/copia-type" evidence="1">
    <location>
        <begin position="11"/>
        <end position="99"/>
    </location>
</feature>
<organism evidence="2 3">
    <name type="scientific">Puccinia sorghi</name>
    <dbReference type="NCBI Taxonomy" id="27349"/>
    <lineage>
        <taxon>Eukaryota</taxon>
        <taxon>Fungi</taxon>
        <taxon>Dikarya</taxon>
        <taxon>Basidiomycota</taxon>
        <taxon>Pucciniomycotina</taxon>
        <taxon>Pucciniomycetes</taxon>
        <taxon>Pucciniales</taxon>
        <taxon>Pucciniaceae</taxon>
        <taxon>Puccinia</taxon>
    </lineage>
</organism>
<dbReference type="Pfam" id="PF07727">
    <property type="entry name" value="RVT_2"/>
    <property type="match status" value="1"/>
</dbReference>
<dbReference type="VEuPathDB" id="FungiDB:VP01_3643g2"/>
<gene>
    <name evidence="2" type="ORF">VP01_3643g2</name>
</gene>
<dbReference type="InterPro" id="IPR013103">
    <property type="entry name" value="RVT_2"/>
</dbReference>
<dbReference type="AlphaFoldDB" id="A0A0L6UUK9"/>
<dbReference type="OrthoDB" id="411615at2759"/>
<dbReference type="EMBL" id="LAVV01008661">
    <property type="protein sequence ID" value="KNZ52226.1"/>
    <property type="molecule type" value="Genomic_DNA"/>
</dbReference>
<feature type="non-terminal residue" evidence="2">
    <location>
        <position position="1"/>
    </location>
</feature>
<protein>
    <recommendedName>
        <fullName evidence="1">Reverse transcriptase Ty1/copia-type domain-containing protein</fullName>
    </recommendedName>
</protein>
<proteinExistence type="predicted"/>
<name>A0A0L6UUK9_9BASI</name>
<sequence>VFLRADSESECWSFGITTTYGEDFFETFAPTGKFPSLLALLVLVIYLKLPICQFDLKRTFLFAPLQEEIFIKTPEGSKRTAPYLKLVKSLCELKQAPKNCPSISDPCLFVHKEKNSFIFFHVDDLIVVAVQLHTATNEDHEEFLKLN</sequence>
<dbReference type="Proteomes" id="UP000037035">
    <property type="component" value="Unassembled WGS sequence"/>
</dbReference>
<reference evidence="2 3" key="1">
    <citation type="submission" date="2015-08" db="EMBL/GenBank/DDBJ databases">
        <title>Next Generation Sequencing and Analysis of the Genome of Puccinia sorghi L Schw, the Causal Agent of Maize Common Rust.</title>
        <authorList>
            <person name="Rochi L."/>
            <person name="Burguener G."/>
            <person name="Darino M."/>
            <person name="Turjanski A."/>
            <person name="Kreff E."/>
            <person name="Dieguez M.J."/>
            <person name="Sacco F."/>
        </authorList>
    </citation>
    <scope>NUCLEOTIDE SEQUENCE [LARGE SCALE GENOMIC DNA]</scope>
    <source>
        <strain evidence="2 3">RO10H11247</strain>
    </source>
</reference>
<keyword evidence="3" id="KW-1185">Reference proteome</keyword>
<evidence type="ECO:0000313" key="3">
    <source>
        <dbReference type="Proteomes" id="UP000037035"/>
    </source>
</evidence>